<dbReference type="GeneID" id="92072602"/>
<accession>A0ABR1QRC5</accession>
<feature type="region of interest" description="Disordered" evidence="1">
    <location>
        <begin position="143"/>
        <end position="178"/>
    </location>
</feature>
<keyword evidence="3" id="KW-1185">Reference proteome</keyword>
<gene>
    <name evidence="2" type="ORF">PG986_003318</name>
</gene>
<dbReference type="EMBL" id="JAQQWE010000002">
    <property type="protein sequence ID" value="KAK7962493.1"/>
    <property type="molecule type" value="Genomic_DNA"/>
</dbReference>
<evidence type="ECO:0000313" key="3">
    <source>
        <dbReference type="Proteomes" id="UP001391051"/>
    </source>
</evidence>
<evidence type="ECO:0000313" key="2">
    <source>
        <dbReference type="EMBL" id="KAK7962493.1"/>
    </source>
</evidence>
<reference evidence="2 3" key="1">
    <citation type="submission" date="2023-01" db="EMBL/GenBank/DDBJ databases">
        <title>Analysis of 21 Apiospora genomes using comparative genomics revels a genus with tremendous synthesis potential of carbohydrate active enzymes and secondary metabolites.</title>
        <authorList>
            <person name="Sorensen T."/>
        </authorList>
    </citation>
    <scope>NUCLEOTIDE SEQUENCE [LARGE SCALE GENOMIC DNA]</scope>
    <source>
        <strain evidence="2 3">CBS 24483</strain>
    </source>
</reference>
<organism evidence="2 3">
    <name type="scientific">Apiospora aurea</name>
    <dbReference type="NCBI Taxonomy" id="335848"/>
    <lineage>
        <taxon>Eukaryota</taxon>
        <taxon>Fungi</taxon>
        <taxon>Dikarya</taxon>
        <taxon>Ascomycota</taxon>
        <taxon>Pezizomycotina</taxon>
        <taxon>Sordariomycetes</taxon>
        <taxon>Xylariomycetidae</taxon>
        <taxon>Amphisphaeriales</taxon>
        <taxon>Apiosporaceae</taxon>
        <taxon>Apiospora</taxon>
    </lineage>
</organism>
<comment type="caution">
    <text evidence="2">The sequence shown here is derived from an EMBL/GenBank/DDBJ whole genome shotgun (WGS) entry which is preliminary data.</text>
</comment>
<dbReference type="Proteomes" id="UP001391051">
    <property type="component" value="Unassembled WGS sequence"/>
</dbReference>
<dbReference type="RefSeq" id="XP_066704604.1">
    <property type="nucleotide sequence ID" value="XM_066839540.1"/>
</dbReference>
<sequence length="178" mass="19082">MMNDSTNYRDRIPVEFGTICQMTGDTRHQQRESKLSAVKAIIVIIDLGMNARNKSSQPAVGYHFFLATGRSDLNAPPSWSPLDRDILPHAHAPDLGPLWSTVSMPAPAPVAAAAAAPSQVPSATAKVLNQAIPILPDGLEVAPHSNHPRLLSPPSAPPPLDGYPKSRMQRRTIAAESC</sequence>
<evidence type="ECO:0000256" key="1">
    <source>
        <dbReference type="SAM" id="MobiDB-lite"/>
    </source>
</evidence>
<name>A0ABR1QRC5_9PEZI</name>
<proteinExistence type="predicted"/>
<protein>
    <submittedName>
        <fullName evidence="2">Uncharacterized protein</fullName>
    </submittedName>
</protein>